<dbReference type="Gene3D" id="2.60.40.3650">
    <property type="match status" value="1"/>
</dbReference>
<dbReference type="PIRSF" id="PIRSF016493">
    <property type="entry name" value="Glycyl_aminpptds"/>
    <property type="match status" value="1"/>
</dbReference>
<dbReference type="InterPro" id="IPR027268">
    <property type="entry name" value="Peptidase_M4/M1_CTD_sf"/>
</dbReference>
<dbReference type="Gene3D" id="2.30.42.10">
    <property type="match status" value="1"/>
</dbReference>
<dbReference type="InterPro" id="IPR001478">
    <property type="entry name" value="PDZ"/>
</dbReference>
<feature type="domain" description="PDZ" evidence="1">
    <location>
        <begin position="469"/>
        <end position="524"/>
    </location>
</feature>
<sequence length="594" mass="68100">MTEITQIRPSAATQTRLTLHYWVAMPQPESHLFEVTLQVKGWQSPTLDLKMPVWTPGSYLVREYARHVQNFSAAAEQPLTWRKLSKNHWQIDTAGISEITVRYRVFANELTVRTNHLDASHGYFNGAALFFYLPNFRQQPIRVTIQPPHSDWQVTTALSPVADQVHTFEAADFDTLVDSPFEIGQHQLYEFEVLGKPHQLAIWGQGNANPEQIIRDTQKIVQTEAELFGGLPYEHYLFLLHLSAQNFGGLEHKNSCSLIYPRFGFQPDEQYHRFMQLVAHEFFHLWNVKRIRPKALEVFDYDGENYTPSLWFSEGTTSYYDTMLPLRAGVYDARTCLKLLSKDISRFLTIPGRQVQPLSESSFDAWIKLYRRDSNSDNNQISYYLKGAMVSLLLDLLIRARHGNRRSLDDVLRQLWQQFGQPEIGFTPDQLQAVIESVAGIELSNFFHRYLDTTEELPFDQYLEPFGLRVQAENTDGLPPFLGLTVNSDNGRDLIRFVEMGSPAQQAGIDPDDELLAIDGIRVRANQLSDRLKNYRSGDTIQLTLFHQDELRTYPVTLAAPRPKNFQLAAVENPSATQQQNFQGWLGASLSSVI</sequence>
<protein>
    <submittedName>
        <fullName evidence="2">M61 family metallopeptidase</fullName>
    </submittedName>
</protein>
<name>A0AA97AG23_9CYAN</name>
<dbReference type="Pfam" id="PF13180">
    <property type="entry name" value="PDZ_2"/>
    <property type="match status" value="1"/>
</dbReference>
<dbReference type="SUPFAM" id="SSF55486">
    <property type="entry name" value="Metalloproteases ('zincins'), catalytic domain"/>
    <property type="match status" value="1"/>
</dbReference>
<dbReference type="InterPro" id="IPR024191">
    <property type="entry name" value="Peptidase_M61"/>
</dbReference>
<dbReference type="InterPro" id="IPR040756">
    <property type="entry name" value="Peptidase_M61_N"/>
</dbReference>
<dbReference type="PROSITE" id="PS50106">
    <property type="entry name" value="PDZ"/>
    <property type="match status" value="1"/>
</dbReference>
<proteinExistence type="predicted"/>
<dbReference type="Gene3D" id="1.10.390.10">
    <property type="entry name" value="Neutral Protease Domain 2"/>
    <property type="match status" value="1"/>
</dbReference>
<dbReference type="AlphaFoldDB" id="A0AA97AG23"/>
<gene>
    <name evidence="2" type="ORF">HJG54_08975</name>
</gene>
<evidence type="ECO:0000259" key="1">
    <source>
        <dbReference type="PROSITE" id="PS50106"/>
    </source>
</evidence>
<accession>A0AA97AG23</accession>
<dbReference type="RefSeq" id="WP_316434535.1">
    <property type="nucleotide sequence ID" value="NZ_CP053586.1"/>
</dbReference>
<evidence type="ECO:0000313" key="2">
    <source>
        <dbReference type="EMBL" id="WNZ22979.1"/>
    </source>
</evidence>
<dbReference type="SUPFAM" id="SSF50156">
    <property type="entry name" value="PDZ domain-like"/>
    <property type="match status" value="1"/>
</dbReference>
<dbReference type="EMBL" id="CP053586">
    <property type="protein sequence ID" value="WNZ22979.1"/>
    <property type="molecule type" value="Genomic_DNA"/>
</dbReference>
<dbReference type="InterPro" id="IPR007963">
    <property type="entry name" value="Peptidase_M61_catalytic"/>
</dbReference>
<reference evidence="2" key="1">
    <citation type="submission" date="2020-05" db="EMBL/GenBank/DDBJ databases">
        <authorList>
            <person name="Zhu T."/>
            <person name="Keshari N."/>
            <person name="Lu X."/>
        </authorList>
    </citation>
    <scope>NUCLEOTIDE SEQUENCE</scope>
    <source>
        <strain evidence="2">NK1-12</strain>
    </source>
</reference>
<organism evidence="2">
    <name type="scientific">Leptolyngbya sp. NK1-12</name>
    <dbReference type="NCBI Taxonomy" id="2547451"/>
    <lineage>
        <taxon>Bacteria</taxon>
        <taxon>Bacillati</taxon>
        <taxon>Cyanobacteriota</taxon>
        <taxon>Cyanophyceae</taxon>
        <taxon>Leptolyngbyales</taxon>
        <taxon>Leptolyngbyaceae</taxon>
        <taxon>Leptolyngbya group</taxon>
        <taxon>Leptolyngbya</taxon>
    </lineage>
</organism>
<dbReference type="Pfam" id="PF05299">
    <property type="entry name" value="Peptidase_M61"/>
    <property type="match status" value="1"/>
</dbReference>
<dbReference type="InterPro" id="IPR036034">
    <property type="entry name" value="PDZ_sf"/>
</dbReference>
<dbReference type="Pfam" id="PF17899">
    <property type="entry name" value="Peptidase_M61_N"/>
    <property type="match status" value="1"/>
</dbReference>
<dbReference type="SMART" id="SM00228">
    <property type="entry name" value="PDZ"/>
    <property type="match status" value="1"/>
</dbReference>